<sequence>MKTIAVIFLAFVICAQAYGTTESDKYPEFTKPKSVNAWPLDFCSVQSAVTGFFTGTESDPDFPNSRCVTRFPNLQDQFLLVVNSVNATLLIPTNFVRWTNNIVGLIVAYAQWQNYCVFATLFTRLDNTVQNREGLITALSRGVFQSEEITTQWTNIQQSFANGECFTMFRAAGRVFSIILDFNVPEDIV</sequence>
<gene>
    <name evidence="2" type="ORF">ECRASSUSDP1_LOCUS14463</name>
</gene>
<evidence type="ECO:0000256" key="1">
    <source>
        <dbReference type="SAM" id="SignalP"/>
    </source>
</evidence>
<feature type="chain" id="PRO_5042292794" evidence="1">
    <location>
        <begin position="18"/>
        <end position="189"/>
    </location>
</feature>
<comment type="caution">
    <text evidence="2">The sequence shown here is derived from an EMBL/GenBank/DDBJ whole genome shotgun (WGS) entry which is preliminary data.</text>
</comment>
<dbReference type="AlphaFoldDB" id="A0AAD1XI39"/>
<dbReference type="EMBL" id="CAMPGE010014453">
    <property type="protein sequence ID" value="CAI2373125.1"/>
    <property type="molecule type" value="Genomic_DNA"/>
</dbReference>
<name>A0AAD1XI39_EUPCR</name>
<reference evidence="2" key="1">
    <citation type="submission" date="2023-07" db="EMBL/GenBank/DDBJ databases">
        <authorList>
            <consortium name="AG Swart"/>
            <person name="Singh M."/>
            <person name="Singh A."/>
            <person name="Seah K."/>
            <person name="Emmerich C."/>
        </authorList>
    </citation>
    <scope>NUCLEOTIDE SEQUENCE</scope>
    <source>
        <strain evidence="2">DP1</strain>
    </source>
</reference>
<protein>
    <submittedName>
        <fullName evidence="2">Uncharacterized protein</fullName>
    </submittedName>
</protein>
<keyword evidence="3" id="KW-1185">Reference proteome</keyword>
<evidence type="ECO:0000313" key="2">
    <source>
        <dbReference type="EMBL" id="CAI2373125.1"/>
    </source>
</evidence>
<proteinExistence type="predicted"/>
<dbReference type="Proteomes" id="UP001295684">
    <property type="component" value="Unassembled WGS sequence"/>
</dbReference>
<evidence type="ECO:0000313" key="3">
    <source>
        <dbReference type="Proteomes" id="UP001295684"/>
    </source>
</evidence>
<accession>A0AAD1XI39</accession>
<feature type="signal peptide" evidence="1">
    <location>
        <begin position="1"/>
        <end position="17"/>
    </location>
</feature>
<organism evidence="2 3">
    <name type="scientific">Euplotes crassus</name>
    <dbReference type="NCBI Taxonomy" id="5936"/>
    <lineage>
        <taxon>Eukaryota</taxon>
        <taxon>Sar</taxon>
        <taxon>Alveolata</taxon>
        <taxon>Ciliophora</taxon>
        <taxon>Intramacronucleata</taxon>
        <taxon>Spirotrichea</taxon>
        <taxon>Hypotrichia</taxon>
        <taxon>Euplotida</taxon>
        <taxon>Euplotidae</taxon>
        <taxon>Moneuplotes</taxon>
    </lineage>
</organism>
<keyword evidence="1" id="KW-0732">Signal</keyword>